<dbReference type="RefSeq" id="WP_115363317.1">
    <property type="nucleotide sequence ID" value="NZ_QDKL01000003.1"/>
</dbReference>
<gene>
    <name evidence="2" type="ORF">DAY19_13400</name>
</gene>
<dbReference type="Pfam" id="PF05708">
    <property type="entry name" value="Peptidase_C92"/>
    <property type="match status" value="1"/>
</dbReference>
<feature type="chain" id="PRO_5045345150" description="NlpC/P60 domain-containing protein" evidence="1">
    <location>
        <begin position="23"/>
        <end position="535"/>
    </location>
</feature>
<evidence type="ECO:0000313" key="2">
    <source>
        <dbReference type="EMBL" id="RZF20975.1"/>
    </source>
</evidence>
<dbReference type="InterPro" id="IPR024453">
    <property type="entry name" value="Peptidase_C92"/>
</dbReference>
<reference evidence="3" key="1">
    <citation type="journal article" date="2019" name="Int. J. Syst. Evol. Microbiol.">
        <title>Halobacteriovorax valvorus sp. nov., a novel prokaryotic predator isolated from coastal seawater of China.</title>
        <authorList>
            <person name="Chen M.-X."/>
        </authorList>
    </citation>
    <scope>NUCLEOTIDE SEQUENCE [LARGE SCALE GENOMIC DNA]</scope>
    <source>
        <strain evidence="3">BL9</strain>
    </source>
</reference>
<sequence length="535" mass="62066">MNNILTTIFLSLVILLTSQVHAEQNMKSTIMALHEIDDKVNQTTFNKSGAYEKLAQYQKINEQAKKLEAIARQYANTLHKRAVNNLPIKGEDLSIMRALMNSTILLLEKTSLFTNTFKTSSKVNEIATAQQRLASLIVKINYVKLYRSAVEIFFKNNEVKKVAVEIFNMINNPKQKAVMEKFSEIPQTDQFAQSLQFEANRFVDNHYYYLKLLNPTVTKAVVILEQHNIEQTILGRAIPKLKLQNVGTWFVEIWNRTTNFVSGLFGNFVGAIRFRHGYMKNHQVAVNELYKILRPLDIIAEKTPFAATDFFIPGHFGHIAIYLGTEEQLKQYGLWDVPLVRKYHHLIRQGKTIVESIRPGSRMVSLEDFLEIDEITIIRDRNILNDKWQARMTAEVALEQLWKEYDFNFDISTLDKVVCSEVPYHAFGYKRWPTSYVLGRHTISPDEIIQNAFTKGSGVDFILSLKAKRDRRLNLVSKVEMASNLDIDYNAQEDLFTKKEKKCRTVTTYRHANNRASRYHRRCTTYDKPLIYNDL</sequence>
<dbReference type="InterPro" id="IPR038765">
    <property type="entry name" value="Papain-like_cys_pep_sf"/>
</dbReference>
<accession>A0ABY0IEQ0</accession>
<organism evidence="2 3">
    <name type="scientific">Halobacteriovorax vibrionivorans</name>
    <dbReference type="NCBI Taxonomy" id="2152716"/>
    <lineage>
        <taxon>Bacteria</taxon>
        <taxon>Pseudomonadati</taxon>
        <taxon>Bdellovibrionota</taxon>
        <taxon>Bacteriovoracia</taxon>
        <taxon>Bacteriovoracales</taxon>
        <taxon>Halobacteriovoraceae</taxon>
        <taxon>Halobacteriovorax</taxon>
    </lineage>
</organism>
<name>A0ABY0IEQ0_9BACT</name>
<protein>
    <recommendedName>
        <fullName evidence="4">NlpC/P60 domain-containing protein</fullName>
    </recommendedName>
</protein>
<evidence type="ECO:0000313" key="3">
    <source>
        <dbReference type="Proteomes" id="UP000443582"/>
    </source>
</evidence>
<comment type="caution">
    <text evidence="2">The sequence shown here is derived from an EMBL/GenBank/DDBJ whole genome shotgun (WGS) entry which is preliminary data.</text>
</comment>
<feature type="signal peptide" evidence="1">
    <location>
        <begin position="1"/>
        <end position="22"/>
    </location>
</feature>
<keyword evidence="1" id="KW-0732">Signal</keyword>
<dbReference type="Gene3D" id="3.90.1720.10">
    <property type="entry name" value="endopeptidase domain like (from Nostoc punctiforme)"/>
    <property type="match status" value="1"/>
</dbReference>
<dbReference type="EMBL" id="QDKL01000003">
    <property type="protein sequence ID" value="RZF20975.1"/>
    <property type="molecule type" value="Genomic_DNA"/>
</dbReference>
<evidence type="ECO:0000256" key="1">
    <source>
        <dbReference type="SAM" id="SignalP"/>
    </source>
</evidence>
<keyword evidence="3" id="KW-1185">Reference proteome</keyword>
<proteinExistence type="predicted"/>
<dbReference type="Proteomes" id="UP000443582">
    <property type="component" value="Unassembled WGS sequence"/>
</dbReference>
<dbReference type="SUPFAM" id="SSF54001">
    <property type="entry name" value="Cysteine proteinases"/>
    <property type="match status" value="1"/>
</dbReference>
<evidence type="ECO:0008006" key="4">
    <source>
        <dbReference type="Google" id="ProtNLM"/>
    </source>
</evidence>